<gene>
    <name evidence="7" type="ORF">CKAN_01915700</name>
</gene>
<dbReference type="InterPro" id="IPR016177">
    <property type="entry name" value="DNA-bd_dom_sf"/>
</dbReference>
<accession>A0A443PH19</accession>
<evidence type="ECO:0000256" key="4">
    <source>
        <dbReference type="ARBA" id="ARBA00023163"/>
    </source>
</evidence>
<reference evidence="7 8" key="1">
    <citation type="journal article" date="2019" name="Nat. Plants">
        <title>Stout camphor tree genome fills gaps in understanding of flowering plant genome evolution.</title>
        <authorList>
            <person name="Chaw S.M."/>
            <person name="Liu Y.C."/>
            <person name="Wu Y.W."/>
            <person name="Wang H.Y."/>
            <person name="Lin C.I."/>
            <person name="Wu C.S."/>
            <person name="Ke H.M."/>
            <person name="Chang L.Y."/>
            <person name="Hsu C.Y."/>
            <person name="Yang H.T."/>
            <person name="Sudianto E."/>
            <person name="Hsu M.H."/>
            <person name="Wu K.P."/>
            <person name="Wang L.N."/>
            <person name="Leebens-Mack J.H."/>
            <person name="Tsai I.J."/>
        </authorList>
    </citation>
    <scope>NUCLEOTIDE SEQUENCE [LARGE SCALE GENOMIC DNA]</scope>
    <source>
        <strain evidence="8">cv. Chaw 1501</strain>
        <tissue evidence="7">Young leaves</tissue>
    </source>
</reference>
<comment type="subcellular location">
    <subcellularLocation>
        <location evidence="1">Nucleus</location>
    </subcellularLocation>
</comment>
<dbReference type="GO" id="GO:0003677">
    <property type="term" value="F:DNA binding"/>
    <property type="evidence" value="ECO:0007669"/>
    <property type="project" value="UniProtKB-KW"/>
</dbReference>
<dbReference type="EMBL" id="QPKB01000008">
    <property type="protein sequence ID" value="RWR90077.1"/>
    <property type="molecule type" value="Genomic_DNA"/>
</dbReference>
<dbReference type="GO" id="GO:0009873">
    <property type="term" value="P:ethylene-activated signaling pathway"/>
    <property type="evidence" value="ECO:0007669"/>
    <property type="project" value="InterPro"/>
</dbReference>
<name>A0A443PH19_9MAGN</name>
<evidence type="ECO:0000256" key="2">
    <source>
        <dbReference type="ARBA" id="ARBA00023015"/>
    </source>
</evidence>
<dbReference type="InterPro" id="IPR044808">
    <property type="entry name" value="ERF_plant"/>
</dbReference>
<dbReference type="GO" id="GO:0005634">
    <property type="term" value="C:nucleus"/>
    <property type="evidence" value="ECO:0007669"/>
    <property type="project" value="UniProtKB-SubCell"/>
</dbReference>
<protein>
    <submittedName>
        <fullName evidence="7">Ethylene-responsive transcription factor ERF109-like protein</fullName>
    </submittedName>
</protein>
<dbReference type="OrthoDB" id="49610at2759"/>
<dbReference type="Gene3D" id="3.30.730.10">
    <property type="entry name" value="AP2/ERF domain"/>
    <property type="match status" value="1"/>
</dbReference>
<keyword evidence="2" id="KW-0805">Transcription regulation</keyword>
<evidence type="ECO:0000256" key="5">
    <source>
        <dbReference type="ARBA" id="ARBA00023242"/>
    </source>
</evidence>
<keyword evidence="8" id="KW-1185">Reference proteome</keyword>
<dbReference type="Proteomes" id="UP000283530">
    <property type="component" value="Unassembled WGS sequence"/>
</dbReference>
<comment type="caution">
    <text evidence="7">The sequence shown here is derived from an EMBL/GenBank/DDBJ whole genome shotgun (WGS) entry which is preliminary data.</text>
</comment>
<dbReference type="AlphaFoldDB" id="A0A443PH19"/>
<dbReference type="PANTHER" id="PTHR31190">
    <property type="entry name" value="DNA-BINDING DOMAIN"/>
    <property type="match status" value="1"/>
</dbReference>
<evidence type="ECO:0000256" key="3">
    <source>
        <dbReference type="ARBA" id="ARBA00023125"/>
    </source>
</evidence>
<dbReference type="CDD" id="cd00018">
    <property type="entry name" value="AP2"/>
    <property type="match status" value="1"/>
</dbReference>
<proteinExistence type="predicted"/>
<sequence length="107" mass="12533">MKAHILGSIYFESLLSPPYVNNEAEEEEEKTTIEAFDNDHLVDGRLEIHHPNKRMRVWLETFDTAEEAARAYDKKALEFHEARAMLNFPFTEYEPIPTDHTLLEAQQ</sequence>
<dbReference type="InterPro" id="IPR001471">
    <property type="entry name" value="AP2/ERF_dom"/>
</dbReference>
<keyword evidence="4" id="KW-0804">Transcription</keyword>
<evidence type="ECO:0000259" key="6">
    <source>
        <dbReference type="PROSITE" id="PS51032"/>
    </source>
</evidence>
<feature type="domain" description="AP2/ERF" evidence="6">
    <location>
        <begin position="47"/>
        <end position="89"/>
    </location>
</feature>
<dbReference type="InterPro" id="IPR036955">
    <property type="entry name" value="AP2/ERF_dom_sf"/>
</dbReference>
<dbReference type="PROSITE" id="PS51032">
    <property type="entry name" value="AP2_ERF"/>
    <property type="match status" value="1"/>
</dbReference>
<dbReference type="SUPFAM" id="SSF54171">
    <property type="entry name" value="DNA-binding domain"/>
    <property type="match status" value="1"/>
</dbReference>
<organism evidence="7 8">
    <name type="scientific">Cinnamomum micranthum f. kanehirae</name>
    <dbReference type="NCBI Taxonomy" id="337451"/>
    <lineage>
        <taxon>Eukaryota</taxon>
        <taxon>Viridiplantae</taxon>
        <taxon>Streptophyta</taxon>
        <taxon>Embryophyta</taxon>
        <taxon>Tracheophyta</taxon>
        <taxon>Spermatophyta</taxon>
        <taxon>Magnoliopsida</taxon>
        <taxon>Magnoliidae</taxon>
        <taxon>Laurales</taxon>
        <taxon>Lauraceae</taxon>
        <taxon>Cinnamomum</taxon>
    </lineage>
</organism>
<keyword evidence="3" id="KW-0238">DNA-binding</keyword>
<keyword evidence="5" id="KW-0539">Nucleus</keyword>
<evidence type="ECO:0000256" key="1">
    <source>
        <dbReference type="ARBA" id="ARBA00004123"/>
    </source>
</evidence>
<evidence type="ECO:0000313" key="7">
    <source>
        <dbReference type="EMBL" id="RWR90077.1"/>
    </source>
</evidence>
<evidence type="ECO:0000313" key="8">
    <source>
        <dbReference type="Proteomes" id="UP000283530"/>
    </source>
</evidence>
<dbReference type="SMART" id="SM00380">
    <property type="entry name" value="AP2"/>
    <property type="match status" value="1"/>
</dbReference>
<dbReference type="GO" id="GO:0003700">
    <property type="term" value="F:DNA-binding transcription factor activity"/>
    <property type="evidence" value="ECO:0007669"/>
    <property type="project" value="InterPro"/>
</dbReference>